<keyword evidence="3" id="KW-0227">DNA damage</keyword>
<evidence type="ECO:0000256" key="8">
    <source>
        <dbReference type="RuleBase" id="RU364100"/>
    </source>
</evidence>
<dbReference type="Gene3D" id="3.90.1680.10">
    <property type="entry name" value="SOS response associated peptidase-like"/>
    <property type="match status" value="1"/>
</dbReference>
<dbReference type="GO" id="GO:0106300">
    <property type="term" value="P:protein-DNA covalent cross-linking repair"/>
    <property type="evidence" value="ECO:0007669"/>
    <property type="project" value="InterPro"/>
</dbReference>
<evidence type="ECO:0000256" key="2">
    <source>
        <dbReference type="ARBA" id="ARBA00022670"/>
    </source>
</evidence>
<evidence type="ECO:0000256" key="6">
    <source>
        <dbReference type="ARBA" id="ARBA00023125"/>
    </source>
</evidence>
<dbReference type="SUPFAM" id="SSF143081">
    <property type="entry name" value="BB1717-like"/>
    <property type="match status" value="1"/>
</dbReference>
<dbReference type="GO" id="GO:0006508">
    <property type="term" value="P:proteolysis"/>
    <property type="evidence" value="ECO:0007669"/>
    <property type="project" value="UniProtKB-KW"/>
</dbReference>
<dbReference type="EMBL" id="NIAY01000037">
    <property type="protein sequence ID" value="PAB35987.1"/>
    <property type="molecule type" value="Genomic_DNA"/>
</dbReference>
<dbReference type="InterPro" id="IPR003738">
    <property type="entry name" value="SRAP"/>
</dbReference>
<keyword evidence="2 8" id="KW-0645">Protease</keyword>
<comment type="similarity">
    <text evidence="1 8">Belongs to the SOS response-associated peptidase family.</text>
</comment>
<organism evidence="9 10">
    <name type="scientific">Pseudomonas savastanoi pv. nerii</name>
    <dbReference type="NCBI Taxonomy" id="360921"/>
    <lineage>
        <taxon>Bacteria</taxon>
        <taxon>Pseudomonadati</taxon>
        <taxon>Pseudomonadota</taxon>
        <taxon>Gammaproteobacteria</taxon>
        <taxon>Pseudomonadales</taxon>
        <taxon>Pseudomonadaceae</taxon>
        <taxon>Pseudomonas</taxon>
    </lineage>
</organism>
<accession>A0A132FQ29</accession>
<dbReference type="AlphaFoldDB" id="A0A132FQ29"/>
<dbReference type="EC" id="3.4.-.-" evidence="8"/>
<sequence>MCSHYEAPTPDQVAEAFGVALLDQGRLDLWPGYIGPLLRSPDGRAEDNESSAVMEVLAGSFGLIPSWSKDNKIARRTYNARSETVAEKPSFRHAWRQAQHCIIPAVAIYEPDWRSGKAVATRIARADGELLGVAGLWEQWRDPSTDQVLHSYTMLTVNADDHAFMKAYHKPQDEKRMVVILPKGSYMDWLTAQPEQSAAFMNQYPADRLTVDM</sequence>
<dbReference type="GO" id="GO:0008233">
    <property type="term" value="F:peptidase activity"/>
    <property type="evidence" value="ECO:0007669"/>
    <property type="project" value="UniProtKB-KW"/>
</dbReference>
<dbReference type="PANTHER" id="PTHR13604:SF0">
    <property type="entry name" value="ABASIC SITE PROCESSING PROTEIN HMCES"/>
    <property type="match status" value="1"/>
</dbReference>
<dbReference type="InterPro" id="IPR036590">
    <property type="entry name" value="SRAP-like"/>
</dbReference>
<name>A0A132FQ29_PSESS</name>
<reference evidence="9 10" key="1">
    <citation type="submission" date="2017-05" db="EMBL/GenBank/DDBJ databases">
        <title>Comparative genomic of Pseudomonas savastanoi pathovars.</title>
        <authorList>
            <person name="Pintado A."/>
            <person name="Moreno-Perez A."/>
            <person name="Caballo-Ponce E."/>
            <person name="Murillo J."/>
            <person name="Bardaji L."/>
            <person name="Cerboneschi M."/>
            <person name="Rodriguez-Palenzuela P."/>
            <person name="Ramos C."/>
            <person name="Tegli S."/>
        </authorList>
    </citation>
    <scope>NUCLEOTIDE SEQUENCE [LARGE SCALE GENOMIC DNA]</scope>
    <source>
        <strain evidence="9 10">ESC 23</strain>
    </source>
</reference>
<keyword evidence="4 8" id="KW-0378">Hydrolase</keyword>
<keyword evidence="7" id="KW-0456">Lyase</keyword>
<evidence type="ECO:0000256" key="1">
    <source>
        <dbReference type="ARBA" id="ARBA00008136"/>
    </source>
</evidence>
<evidence type="ECO:0000256" key="5">
    <source>
        <dbReference type="ARBA" id="ARBA00023124"/>
    </source>
</evidence>
<evidence type="ECO:0000256" key="7">
    <source>
        <dbReference type="ARBA" id="ARBA00023239"/>
    </source>
</evidence>
<dbReference type="PANTHER" id="PTHR13604">
    <property type="entry name" value="DC12-RELATED"/>
    <property type="match status" value="1"/>
</dbReference>
<dbReference type="Proteomes" id="UP000216306">
    <property type="component" value="Unassembled WGS sequence"/>
</dbReference>
<dbReference type="RefSeq" id="WP_031598390.1">
    <property type="nucleotide sequence ID" value="NZ_LIHX01000207.1"/>
</dbReference>
<dbReference type="GO" id="GO:0003697">
    <property type="term" value="F:single-stranded DNA binding"/>
    <property type="evidence" value="ECO:0007669"/>
    <property type="project" value="InterPro"/>
</dbReference>
<evidence type="ECO:0000313" key="9">
    <source>
        <dbReference type="EMBL" id="PAB35987.1"/>
    </source>
</evidence>
<keyword evidence="6" id="KW-0238">DNA-binding</keyword>
<comment type="caution">
    <text evidence="9">The sequence shown here is derived from an EMBL/GenBank/DDBJ whole genome shotgun (WGS) entry which is preliminary data.</text>
</comment>
<gene>
    <name evidence="9" type="ORF">CC205_08290</name>
</gene>
<dbReference type="Pfam" id="PF02586">
    <property type="entry name" value="SRAP"/>
    <property type="match status" value="1"/>
</dbReference>
<proteinExistence type="inferred from homology"/>
<keyword evidence="5" id="KW-0190">Covalent protein-DNA linkage</keyword>
<dbReference type="GO" id="GO:0016829">
    <property type="term" value="F:lyase activity"/>
    <property type="evidence" value="ECO:0007669"/>
    <property type="project" value="UniProtKB-KW"/>
</dbReference>
<protein>
    <recommendedName>
        <fullName evidence="8">Abasic site processing protein</fullName>
        <ecNumber evidence="8">3.4.-.-</ecNumber>
    </recommendedName>
</protein>
<evidence type="ECO:0000256" key="4">
    <source>
        <dbReference type="ARBA" id="ARBA00022801"/>
    </source>
</evidence>
<evidence type="ECO:0000313" key="10">
    <source>
        <dbReference type="Proteomes" id="UP000216306"/>
    </source>
</evidence>
<evidence type="ECO:0000256" key="3">
    <source>
        <dbReference type="ARBA" id="ARBA00022763"/>
    </source>
</evidence>